<dbReference type="InterPro" id="IPR015944">
    <property type="entry name" value="Gly-tRNA-synth_bsu"/>
</dbReference>
<dbReference type="InterPro" id="IPR008909">
    <property type="entry name" value="DALR_anticod-bd"/>
</dbReference>
<gene>
    <name evidence="11" type="primary">glyS</name>
    <name evidence="14" type="ORF">BXY53_0714</name>
</gene>
<comment type="caution">
    <text evidence="14">The sequence shown here is derived from an EMBL/GenBank/DDBJ whole genome shotgun (WGS) entry which is preliminary data.</text>
</comment>
<dbReference type="EMBL" id="QXDF01000001">
    <property type="protein sequence ID" value="RIA55644.1"/>
    <property type="molecule type" value="Genomic_DNA"/>
</dbReference>
<keyword evidence="5 11" id="KW-0436">Ligase</keyword>
<dbReference type="Proteomes" id="UP000266273">
    <property type="component" value="Unassembled WGS sequence"/>
</dbReference>
<dbReference type="PANTHER" id="PTHR30075">
    <property type="entry name" value="GLYCYL-TRNA SYNTHETASE"/>
    <property type="match status" value="1"/>
</dbReference>
<dbReference type="SUPFAM" id="SSF109604">
    <property type="entry name" value="HD-domain/PDEase-like"/>
    <property type="match status" value="1"/>
</dbReference>
<dbReference type="GO" id="GO:0004820">
    <property type="term" value="F:glycine-tRNA ligase activity"/>
    <property type="evidence" value="ECO:0007669"/>
    <property type="project" value="UniProtKB-UniRule"/>
</dbReference>
<evidence type="ECO:0000256" key="7">
    <source>
        <dbReference type="ARBA" id="ARBA00022840"/>
    </source>
</evidence>
<dbReference type="GO" id="GO:0006420">
    <property type="term" value="P:arginyl-tRNA aminoacylation"/>
    <property type="evidence" value="ECO:0007669"/>
    <property type="project" value="InterPro"/>
</dbReference>
<evidence type="ECO:0000256" key="5">
    <source>
        <dbReference type="ARBA" id="ARBA00022598"/>
    </source>
</evidence>
<sequence length="743" mass="81902">MPDLLLELFSEEIPARMQARAEADLQKLVCDALAEADFTFGATETFSTPRRLALTIEGLAERSPPRREERKGPRVGAPEKAIDGFLRAAGLEALDQCETRADKRGEYYVAVIERAGETAADALARIVPQVVRKFPWPKSMRWGTGALRWVRPLHGIVCTLDGAVVDLEVDGIRSGDVTQGHRFMAAEPDNLIRPKSISIARAQDYATALEKVNVIVARPKRAQLIREEARRLASEQDLELVEDHGLIDENAGLVEWPVVLSGTFDADFLDIPPEVLMTSLKEHQKCFSLRRSDGTLANRFIVVANIEADDGGRAIIEGNERVIRARLSDAKFFWDNDRARGLEAMAPKLDQITFHDKLGTVGERVDRIARLARAIAPVVGADADRAERAARLAKADLVSETVGEFPEVQGVIGRYIALESGEDEAVADAIAMHYKPVGPSDEVPSARESIAVALADKLDMLAGFWAIGEKPTGSKDPFALRRAALGVVRIILENRLRLNLLSYFAMPIANVWLHVSQEQHERYVAEAFDLETHGLAPQGYADLIADRLDTFEHAEAFAEKTKQAALAVALDLLGFFADRLKVHLREQGVRHDLIDAVFGLAGQDDLLIIVARVEALGRFLETEDGANLLAGVKRAANILRIEEKKDGRSYDGKPQPKLFALDEERALHDAIKGVNRTLAKALQAEDFEKAMGEIAKLRAPVDAFFDHVTVNADDPRQRENRLKLLAQIRAAAGQIADFSKIEG</sequence>
<dbReference type="PRINTS" id="PR01045">
    <property type="entry name" value="TRNASYNTHGB"/>
</dbReference>
<organism evidence="14 15">
    <name type="scientific">Dichotomicrobium thermohalophilum</name>
    <dbReference type="NCBI Taxonomy" id="933063"/>
    <lineage>
        <taxon>Bacteria</taxon>
        <taxon>Pseudomonadati</taxon>
        <taxon>Pseudomonadota</taxon>
        <taxon>Alphaproteobacteria</taxon>
        <taxon>Hyphomicrobiales</taxon>
        <taxon>Hyphomicrobiaceae</taxon>
        <taxon>Dichotomicrobium</taxon>
    </lineage>
</organism>
<dbReference type="PANTHER" id="PTHR30075:SF2">
    <property type="entry name" value="GLYCINE--TRNA LIGASE, CHLOROPLASTIC_MITOCHONDRIAL 2"/>
    <property type="match status" value="1"/>
</dbReference>
<evidence type="ECO:0000256" key="6">
    <source>
        <dbReference type="ARBA" id="ARBA00022741"/>
    </source>
</evidence>
<comment type="subunit">
    <text evidence="3 11">Tetramer of two alpha and two beta subunits.</text>
</comment>
<keyword evidence="4 11" id="KW-0963">Cytoplasm</keyword>
<dbReference type="GO" id="GO:0004814">
    <property type="term" value="F:arginine-tRNA ligase activity"/>
    <property type="evidence" value="ECO:0007669"/>
    <property type="project" value="InterPro"/>
</dbReference>
<dbReference type="EC" id="6.1.1.14" evidence="11"/>
<evidence type="ECO:0000256" key="4">
    <source>
        <dbReference type="ARBA" id="ARBA00022490"/>
    </source>
</evidence>
<reference evidence="14 15" key="1">
    <citation type="submission" date="2018-08" db="EMBL/GenBank/DDBJ databases">
        <title>Genomic Encyclopedia of Archaeal and Bacterial Type Strains, Phase II (KMG-II): from individual species to whole genera.</title>
        <authorList>
            <person name="Goeker M."/>
        </authorList>
    </citation>
    <scope>NUCLEOTIDE SEQUENCE [LARGE SCALE GENOMIC DNA]</scope>
    <source>
        <strain evidence="14 15">DSM 5002</strain>
    </source>
</reference>
<comment type="subcellular location">
    <subcellularLocation>
        <location evidence="1 11">Cytoplasm</location>
    </subcellularLocation>
</comment>
<dbReference type="NCBIfam" id="TIGR00211">
    <property type="entry name" value="glyS"/>
    <property type="match status" value="1"/>
</dbReference>
<dbReference type="GO" id="GO:0005829">
    <property type="term" value="C:cytosol"/>
    <property type="evidence" value="ECO:0007669"/>
    <property type="project" value="TreeGrafter"/>
</dbReference>
<accession>A0A397QC18</accession>
<evidence type="ECO:0000256" key="10">
    <source>
        <dbReference type="ARBA" id="ARBA00047937"/>
    </source>
</evidence>
<comment type="similarity">
    <text evidence="2 11">Belongs to the class-II aminoacyl-tRNA synthetase family.</text>
</comment>
<dbReference type="PROSITE" id="PS50861">
    <property type="entry name" value="AA_TRNA_LIGASE_II_GLYAB"/>
    <property type="match status" value="1"/>
</dbReference>
<dbReference type="GO" id="GO:0005524">
    <property type="term" value="F:ATP binding"/>
    <property type="evidence" value="ECO:0007669"/>
    <property type="project" value="UniProtKB-UniRule"/>
</dbReference>
<evidence type="ECO:0000256" key="2">
    <source>
        <dbReference type="ARBA" id="ARBA00008226"/>
    </source>
</evidence>
<feature type="compositionally biased region" description="Basic and acidic residues" evidence="12">
    <location>
        <begin position="59"/>
        <end position="72"/>
    </location>
</feature>
<proteinExistence type="inferred from homology"/>
<protein>
    <recommendedName>
        <fullName evidence="11">Glycine--tRNA ligase beta subunit</fullName>
        <ecNumber evidence="11">6.1.1.14</ecNumber>
    </recommendedName>
    <alternativeName>
        <fullName evidence="11">Glycyl-tRNA synthetase beta subunit</fullName>
        <shortName evidence="11">GlyRS</shortName>
    </alternativeName>
</protein>
<dbReference type="InterPro" id="IPR006194">
    <property type="entry name" value="Gly-tRNA-synth_heterodimer"/>
</dbReference>
<feature type="domain" description="DALR anticodon binding" evidence="13">
    <location>
        <begin position="632"/>
        <end position="729"/>
    </location>
</feature>
<comment type="catalytic activity">
    <reaction evidence="10 11">
        <text>tRNA(Gly) + glycine + ATP = glycyl-tRNA(Gly) + AMP + diphosphate</text>
        <dbReference type="Rhea" id="RHEA:16013"/>
        <dbReference type="Rhea" id="RHEA-COMP:9664"/>
        <dbReference type="Rhea" id="RHEA-COMP:9683"/>
        <dbReference type="ChEBI" id="CHEBI:30616"/>
        <dbReference type="ChEBI" id="CHEBI:33019"/>
        <dbReference type="ChEBI" id="CHEBI:57305"/>
        <dbReference type="ChEBI" id="CHEBI:78442"/>
        <dbReference type="ChEBI" id="CHEBI:78522"/>
        <dbReference type="ChEBI" id="CHEBI:456215"/>
        <dbReference type="EC" id="6.1.1.14"/>
    </reaction>
</comment>
<dbReference type="GO" id="GO:0006426">
    <property type="term" value="P:glycyl-tRNA aminoacylation"/>
    <property type="evidence" value="ECO:0007669"/>
    <property type="project" value="UniProtKB-UniRule"/>
</dbReference>
<feature type="region of interest" description="Disordered" evidence="12">
    <location>
        <begin position="58"/>
        <end position="77"/>
    </location>
</feature>
<name>A0A397QC18_9HYPH</name>
<keyword evidence="15" id="KW-1185">Reference proteome</keyword>
<evidence type="ECO:0000256" key="11">
    <source>
        <dbReference type="HAMAP-Rule" id="MF_00255"/>
    </source>
</evidence>
<dbReference type="Pfam" id="PF02092">
    <property type="entry name" value="tRNA_synt_2f"/>
    <property type="match status" value="1"/>
</dbReference>
<dbReference type="RefSeq" id="WP_119060523.1">
    <property type="nucleotide sequence ID" value="NZ_QXDF01000001.1"/>
</dbReference>
<dbReference type="OrthoDB" id="9775440at2"/>
<evidence type="ECO:0000313" key="15">
    <source>
        <dbReference type="Proteomes" id="UP000266273"/>
    </source>
</evidence>
<evidence type="ECO:0000256" key="9">
    <source>
        <dbReference type="ARBA" id="ARBA00023146"/>
    </source>
</evidence>
<keyword evidence="6 11" id="KW-0547">Nucleotide-binding</keyword>
<evidence type="ECO:0000256" key="1">
    <source>
        <dbReference type="ARBA" id="ARBA00004496"/>
    </source>
</evidence>
<evidence type="ECO:0000313" key="14">
    <source>
        <dbReference type="EMBL" id="RIA55644.1"/>
    </source>
</evidence>
<evidence type="ECO:0000256" key="3">
    <source>
        <dbReference type="ARBA" id="ARBA00011209"/>
    </source>
</evidence>
<evidence type="ECO:0000256" key="8">
    <source>
        <dbReference type="ARBA" id="ARBA00022917"/>
    </source>
</evidence>
<keyword evidence="9 11" id="KW-0030">Aminoacyl-tRNA synthetase</keyword>
<dbReference type="AlphaFoldDB" id="A0A397QC18"/>
<dbReference type="HAMAP" id="MF_00255">
    <property type="entry name" value="Gly_tRNA_synth_beta"/>
    <property type="match status" value="1"/>
</dbReference>
<dbReference type="Pfam" id="PF05746">
    <property type="entry name" value="DALR_1"/>
    <property type="match status" value="1"/>
</dbReference>
<keyword evidence="7 11" id="KW-0067">ATP-binding</keyword>
<keyword evidence="8 11" id="KW-0648">Protein biosynthesis</keyword>
<evidence type="ECO:0000256" key="12">
    <source>
        <dbReference type="SAM" id="MobiDB-lite"/>
    </source>
</evidence>
<evidence type="ECO:0000259" key="13">
    <source>
        <dbReference type="Pfam" id="PF05746"/>
    </source>
</evidence>